<comment type="caution">
    <text evidence="1">The sequence shown here is derived from an EMBL/GenBank/DDBJ whole genome shotgun (WGS) entry which is preliminary data.</text>
</comment>
<accession>A0A9Q3PXU6</accession>
<name>A0A9Q3PXU6_9BASI</name>
<dbReference type="Proteomes" id="UP000765509">
    <property type="component" value="Unassembled WGS sequence"/>
</dbReference>
<keyword evidence="2" id="KW-1185">Reference proteome</keyword>
<reference evidence="1" key="1">
    <citation type="submission" date="2021-03" db="EMBL/GenBank/DDBJ databases">
        <title>Draft genome sequence of rust myrtle Austropuccinia psidii MF-1, a brazilian biotype.</title>
        <authorList>
            <person name="Quecine M.C."/>
            <person name="Pachon D.M.R."/>
            <person name="Bonatelli M.L."/>
            <person name="Correr F.H."/>
            <person name="Franceschini L.M."/>
            <person name="Leite T.F."/>
            <person name="Margarido G.R.A."/>
            <person name="Almeida C.A."/>
            <person name="Ferrarezi J.A."/>
            <person name="Labate C.A."/>
        </authorList>
    </citation>
    <scope>NUCLEOTIDE SEQUENCE</scope>
    <source>
        <strain evidence="1">MF-1</strain>
    </source>
</reference>
<dbReference type="AlphaFoldDB" id="A0A9Q3PXU6"/>
<evidence type="ECO:0000313" key="2">
    <source>
        <dbReference type="Proteomes" id="UP000765509"/>
    </source>
</evidence>
<dbReference type="EMBL" id="AVOT02099912">
    <property type="protein sequence ID" value="MBW0577115.1"/>
    <property type="molecule type" value="Genomic_DNA"/>
</dbReference>
<sequence>MQAQEFKASEQCTSSLKVPSREWGHNLIMAPQSPQYRASRPSWAPIIHPGPPLQLLEGHVLDGTGPSPWAQAL</sequence>
<protein>
    <submittedName>
        <fullName evidence="1">Uncharacterized protein</fullName>
    </submittedName>
</protein>
<proteinExistence type="predicted"/>
<organism evidence="1 2">
    <name type="scientific">Austropuccinia psidii MF-1</name>
    <dbReference type="NCBI Taxonomy" id="1389203"/>
    <lineage>
        <taxon>Eukaryota</taxon>
        <taxon>Fungi</taxon>
        <taxon>Dikarya</taxon>
        <taxon>Basidiomycota</taxon>
        <taxon>Pucciniomycotina</taxon>
        <taxon>Pucciniomycetes</taxon>
        <taxon>Pucciniales</taxon>
        <taxon>Sphaerophragmiaceae</taxon>
        <taxon>Austropuccinia</taxon>
    </lineage>
</organism>
<gene>
    <name evidence="1" type="ORF">O181_116830</name>
</gene>
<evidence type="ECO:0000313" key="1">
    <source>
        <dbReference type="EMBL" id="MBW0577115.1"/>
    </source>
</evidence>